<evidence type="ECO:0000256" key="6">
    <source>
        <dbReference type="RuleBase" id="RU363032"/>
    </source>
</evidence>
<dbReference type="GO" id="GO:0031460">
    <property type="term" value="P:glycine betaine transport"/>
    <property type="evidence" value="ECO:0007669"/>
    <property type="project" value="TreeGrafter"/>
</dbReference>
<dbReference type="PROSITE" id="PS50928">
    <property type="entry name" value="ABC_TM1"/>
    <property type="match status" value="1"/>
</dbReference>
<keyword evidence="3 6" id="KW-0812">Transmembrane</keyword>
<gene>
    <name evidence="8" type="ORF">CLV30_11079</name>
</gene>
<comment type="similarity">
    <text evidence="6">Belongs to the binding-protein-dependent transport system permease family.</text>
</comment>
<comment type="caution">
    <text evidence="8">The sequence shown here is derived from an EMBL/GenBank/DDBJ whole genome shotgun (WGS) entry which is preliminary data.</text>
</comment>
<feature type="transmembrane region" description="Helical" evidence="6">
    <location>
        <begin position="183"/>
        <end position="204"/>
    </location>
</feature>
<dbReference type="Gene3D" id="1.10.3720.10">
    <property type="entry name" value="MetI-like"/>
    <property type="match status" value="1"/>
</dbReference>
<feature type="domain" description="ABC transmembrane type-1" evidence="7">
    <location>
        <begin position="22"/>
        <end position="201"/>
    </location>
</feature>
<dbReference type="InterPro" id="IPR000515">
    <property type="entry name" value="MetI-like"/>
</dbReference>
<keyword evidence="2 6" id="KW-0813">Transport</keyword>
<dbReference type="Pfam" id="PF00528">
    <property type="entry name" value="BPD_transp_1"/>
    <property type="match status" value="1"/>
</dbReference>
<dbReference type="AlphaFoldDB" id="A0A2P8DYX7"/>
<organism evidence="8 9">
    <name type="scientific">Haloactinopolyspora alba</name>
    <dbReference type="NCBI Taxonomy" id="648780"/>
    <lineage>
        <taxon>Bacteria</taxon>
        <taxon>Bacillati</taxon>
        <taxon>Actinomycetota</taxon>
        <taxon>Actinomycetes</taxon>
        <taxon>Jiangellales</taxon>
        <taxon>Jiangellaceae</taxon>
        <taxon>Haloactinopolyspora</taxon>
    </lineage>
</organism>
<feature type="transmembrane region" description="Helical" evidence="6">
    <location>
        <begin position="26"/>
        <end position="46"/>
    </location>
</feature>
<evidence type="ECO:0000259" key="7">
    <source>
        <dbReference type="PROSITE" id="PS50928"/>
    </source>
</evidence>
<feature type="transmembrane region" description="Helical" evidence="6">
    <location>
        <begin position="53"/>
        <end position="76"/>
    </location>
</feature>
<name>A0A2P8DYX7_9ACTN</name>
<dbReference type="EMBL" id="PYGE01000010">
    <property type="protein sequence ID" value="PSL02426.1"/>
    <property type="molecule type" value="Genomic_DNA"/>
</dbReference>
<dbReference type="InterPro" id="IPR051204">
    <property type="entry name" value="ABC_transp_perm/SBD"/>
</dbReference>
<dbReference type="InterPro" id="IPR035906">
    <property type="entry name" value="MetI-like_sf"/>
</dbReference>
<dbReference type="PANTHER" id="PTHR30177:SF4">
    <property type="entry name" value="OSMOPROTECTANT IMPORT PERMEASE PROTEIN OSMW"/>
    <property type="match status" value="1"/>
</dbReference>
<reference evidence="8 9" key="1">
    <citation type="submission" date="2018-03" db="EMBL/GenBank/DDBJ databases">
        <title>Genomic Encyclopedia of Archaeal and Bacterial Type Strains, Phase II (KMG-II): from individual species to whole genera.</title>
        <authorList>
            <person name="Goeker M."/>
        </authorList>
    </citation>
    <scope>NUCLEOTIDE SEQUENCE [LARGE SCALE GENOMIC DNA]</scope>
    <source>
        <strain evidence="8 9">DSM 45211</strain>
    </source>
</reference>
<keyword evidence="9" id="KW-1185">Reference proteome</keyword>
<dbReference type="GO" id="GO:0055085">
    <property type="term" value="P:transmembrane transport"/>
    <property type="evidence" value="ECO:0007669"/>
    <property type="project" value="InterPro"/>
</dbReference>
<evidence type="ECO:0000256" key="5">
    <source>
        <dbReference type="ARBA" id="ARBA00023136"/>
    </source>
</evidence>
<evidence type="ECO:0000256" key="2">
    <source>
        <dbReference type="ARBA" id="ARBA00022448"/>
    </source>
</evidence>
<dbReference type="PANTHER" id="PTHR30177">
    <property type="entry name" value="GLYCINE BETAINE/L-PROLINE TRANSPORT SYSTEM PERMEASE PROTEIN PROW"/>
    <property type="match status" value="1"/>
</dbReference>
<evidence type="ECO:0000313" key="8">
    <source>
        <dbReference type="EMBL" id="PSL02426.1"/>
    </source>
</evidence>
<accession>A0A2P8DYX7</accession>
<protein>
    <submittedName>
        <fullName evidence="8">Osmoprotectant transport system permease protein</fullName>
    </submittedName>
</protein>
<evidence type="ECO:0000256" key="1">
    <source>
        <dbReference type="ARBA" id="ARBA00004141"/>
    </source>
</evidence>
<proteinExistence type="inferred from homology"/>
<comment type="subcellular location">
    <subcellularLocation>
        <location evidence="6">Cell membrane</location>
        <topology evidence="6">Multi-pass membrane protein</topology>
    </subcellularLocation>
    <subcellularLocation>
        <location evidence="1">Membrane</location>
        <topology evidence="1">Multi-pass membrane protein</topology>
    </subcellularLocation>
</comment>
<evidence type="ECO:0000313" key="9">
    <source>
        <dbReference type="Proteomes" id="UP000243528"/>
    </source>
</evidence>
<dbReference type="SUPFAM" id="SSF161098">
    <property type="entry name" value="MetI-like"/>
    <property type="match status" value="1"/>
</dbReference>
<sequence length="216" mass="23063">MRNDWVCAEYVRTRSDDIVDALVEHVGITVTSVAGGFVLALVLAVLARSWPRLRALILGTSTVLYTVPSLVMFSLLLSVTGLTATTVIVGLILYTLTILVRGILTGLEGVPPDVREAAVGMGYDGLRLLRKVELPLAMPAVYAALRVATVSTVAMTTIGMIVGHGGLGNLIDRGLDSNFRAEVLTASVLCVVLALVADLLLVGLQRWRTPWRRGVS</sequence>
<feature type="transmembrane region" description="Helical" evidence="6">
    <location>
        <begin position="82"/>
        <end position="104"/>
    </location>
</feature>
<feature type="transmembrane region" description="Helical" evidence="6">
    <location>
        <begin position="140"/>
        <end position="163"/>
    </location>
</feature>
<dbReference type="CDD" id="cd06261">
    <property type="entry name" value="TM_PBP2"/>
    <property type="match status" value="1"/>
</dbReference>
<evidence type="ECO:0000256" key="4">
    <source>
        <dbReference type="ARBA" id="ARBA00022989"/>
    </source>
</evidence>
<keyword evidence="4 6" id="KW-1133">Transmembrane helix</keyword>
<keyword evidence="5 6" id="KW-0472">Membrane</keyword>
<evidence type="ECO:0000256" key="3">
    <source>
        <dbReference type="ARBA" id="ARBA00022692"/>
    </source>
</evidence>
<dbReference type="GO" id="GO:0005886">
    <property type="term" value="C:plasma membrane"/>
    <property type="evidence" value="ECO:0007669"/>
    <property type="project" value="UniProtKB-SubCell"/>
</dbReference>
<dbReference type="Proteomes" id="UP000243528">
    <property type="component" value="Unassembled WGS sequence"/>
</dbReference>